<gene>
    <name evidence="1" type="ORF">BAA01_09380</name>
</gene>
<accession>A0A1Y3PEA0</accession>
<dbReference type="EMBL" id="LZRT01000098">
    <property type="protein sequence ID" value="OUM85671.1"/>
    <property type="molecule type" value="Genomic_DNA"/>
</dbReference>
<proteinExistence type="predicted"/>
<name>A0A1Y3PEA0_9BACI</name>
<sequence>MQTKEISVGFMYTKNLGNYQSLKVDAGVVMTVEDGDDIEEVYQKAWETVKKQVKRGLESANGGNF</sequence>
<dbReference type="Proteomes" id="UP000196475">
    <property type="component" value="Unassembled WGS sequence"/>
</dbReference>
<comment type="caution">
    <text evidence="1">The sequence shown here is derived from an EMBL/GenBank/DDBJ whole genome shotgun (WGS) entry which is preliminary data.</text>
</comment>
<evidence type="ECO:0000313" key="1">
    <source>
        <dbReference type="EMBL" id="OUM85671.1"/>
    </source>
</evidence>
<reference evidence="2" key="1">
    <citation type="submission" date="2016-06" db="EMBL/GenBank/DDBJ databases">
        <authorList>
            <person name="Nascimento L."/>
            <person name="Pereira R.V."/>
            <person name="Martins L.F."/>
            <person name="Quaggio R.B."/>
            <person name="Silva A.M."/>
            <person name="Setubal J.C."/>
        </authorList>
    </citation>
    <scope>NUCLEOTIDE SEQUENCE [LARGE SCALE GENOMIC DNA]</scope>
</reference>
<dbReference type="AlphaFoldDB" id="A0A1Y3PEA0"/>
<protein>
    <submittedName>
        <fullName evidence="1">Uncharacterized protein</fullName>
    </submittedName>
</protein>
<evidence type="ECO:0000313" key="2">
    <source>
        <dbReference type="Proteomes" id="UP000196475"/>
    </source>
</evidence>
<organism evidence="1 2">
    <name type="scientific">Bacillus thermozeamaize</name>
    <dbReference type="NCBI Taxonomy" id="230954"/>
    <lineage>
        <taxon>Bacteria</taxon>
        <taxon>Bacillati</taxon>
        <taxon>Bacillota</taxon>
        <taxon>Bacilli</taxon>
        <taxon>Bacillales</taxon>
        <taxon>Bacillaceae</taxon>
        <taxon>Bacillus</taxon>
    </lineage>
</organism>